<comment type="caution">
    <text evidence="2">The sequence shown here is derived from an EMBL/GenBank/DDBJ whole genome shotgun (WGS) entry which is preliminary data.</text>
</comment>
<evidence type="ECO:0000259" key="1">
    <source>
        <dbReference type="Pfam" id="PF14191"/>
    </source>
</evidence>
<gene>
    <name evidence="2" type="ORF">HNQ85_000693</name>
</gene>
<dbReference type="Proteomes" id="UP000580891">
    <property type="component" value="Unassembled WGS sequence"/>
</dbReference>
<feature type="domain" description="YodL-like" evidence="1">
    <location>
        <begin position="28"/>
        <end position="97"/>
    </location>
</feature>
<name>A0A7V9YY29_9BACL</name>
<dbReference type="InterPro" id="IPR025923">
    <property type="entry name" value="YodL-like_dom"/>
</dbReference>
<evidence type="ECO:0000313" key="2">
    <source>
        <dbReference type="EMBL" id="MBA2870435.1"/>
    </source>
</evidence>
<reference evidence="2 3" key="1">
    <citation type="submission" date="2020-07" db="EMBL/GenBank/DDBJ databases">
        <title>Genomic Encyclopedia of Type Strains, Phase IV (KMG-IV): sequencing the most valuable type-strain genomes for metagenomic binning, comparative biology and taxonomic classification.</title>
        <authorList>
            <person name="Goeker M."/>
        </authorList>
    </citation>
    <scope>NUCLEOTIDE SEQUENCE [LARGE SCALE GENOMIC DNA]</scope>
    <source>
        <strain evidence="2 3">DSM 25220</strain>
    </source>
</reference>
<sequence length="105" mass="12148">MVRLFMNKMLKAKQKYNITLFQTPKFGQTKGYQQVYHLSIDASDHEEALAMVYKMFNVQDLMPKDYHARFLSTGDILLIDKGGRGQSCYKLCPGGWKKVSRIHIS</sequence>
<dbReference type="RefSeq" id="WP_181536186.1">
    <property type="nucleotide sequence ID" value="NZ_JACDUU010000001.1"/>
</dbReference>
<evidence type="ECO:0000313" key="3">
    <source>
        <dbReference type="Proteomes" id="UP000580891"/>
    </source>
</evidence>
<protein>
    <recommendedName>
        <fullName evidence="1">YodL-like domain-containing protein</fullName>
    </recommendedName>
</protein>
<accession>A0A7V9YY29</accession>
<keyword evidence="3" id="KW-1185">Reference proteome</keyword>
<organism evidence="2 3">
    <name type="scientific">[Anoxybacillus] calidus</name>
    <dbReference type="NCBI Taxonomy" id="575178"/>
    <lineage>
        <taxon>Bacteria</taxon>
        <taxon>Bacillati</taxon>
        <taxon>Bacillota</taxon>
        <taxon>Bacilli</taxon>
        <taxon>Bacillales</taxon>
        <taxon>Anoxybacillaceae</taxon>
        <taxon>Paranoxybacillus</taxon>
    </lineage>
</organism>
<dbReference type="Pfam" id="PF14191">
    <property type="entry name" value="YodL"/>
    <property type="match status" value="1"/>
</dbReference>
<proteinExistence type="predicted"/>
<dbReference type="EMBL" id="JACDUU010000001">
    <property type="protein sequence ID" value="MBA2870435.1"/>
    <property type="molecule type" value="Genomic_DNA"/>
</dbReference>
<dbReference type="AlphaFoldDB" id="A0A7V9YY29"/>